<feature type="compositionally biased region" description="Polar residues" evidence="1">
    <location>
        <begin position="92"/>
        <end position="102"/>
    </location>
</feature>
<evidence type="ECO:0000313" key="3">
    <source>
        <dbReference type="Proteomes" id="UP000675881"/>
    </source>
</evidence>
<feature type="region of interest" description="Disordered" evidence="1">
    <location>
        <begin position="83"/>
        <end position="120"/>
    </location>
</feature>
<dbReference type="AlphaFoldDB" id="A0A817FCU6"/>
<accession>A0A817FCU6</accession>
<comment type="caution">
    <text evidence="2">The sequence shown here is derived from an EMBL/GenBank/DDBJ whole genome shotgun (WGS) entry which is preliminary data.</text>
</comment>
<protein>
    <submittedName>
        <fullName evidence="2">(salmon louse) hypothetical protein</fullName>
    </submittedName>
</protein>
<evidence type="ECO:0000256" key="1">
    <source>
        <dbReference type="SAM" id="MobiDB-lite"/>
    </source>
</evidence>
<reference evidence="2" key="1">
    <citation type="submission" date="2021-02" db="EMBL/GenBank/DDBJ databases">
        <authorList>
            <person name="Bekaert M."/>
        </authorList>
    </citation>
    <scope>NUCLEOTIDE SEQUENCE</scope>
    <source>
        <strain evidence="2">IoA-00</strain>
    </source>
</reference>
<dbReference type="EMBL" id="CAJNVT010000053">
    <property type="protein sequence ID" value="CAF2743977.1"/>
    <property type="molecule type" value="Genomic_DNA"/>
</dbReference>
<keyword evidence="3" id="KW-1185">Reference proteome</keyword>
<sequence length="153" mass="17573">MHIHCGEFKVAWKLNENYIECKGIARQRVRLSCQIFSETTTKAFTFIFGEENEKDKMAERTLLLFNGWFDVMNSQIPVVSENPLKEFAPPRHQSNAKQQLHQPTPPGIKRSSSEGLSSTTTATNQLVENFDQDVLDWIDNSSHSSSGKWNYDY</sequence>
<gene>
    <name evidence="2" type="ORF">LSAA_188</name>
</gene>
<proteinExistence type="predicted"/>
<organism evidence="2 3">
    <name type="scientific">Lepeophtheirus salmonis</name>
    <name type="common">Salmon louse</name>
    <name type="synonym">Caligus salmonis</name>
    <dbReference type="NCBI Taxonomy" id="72036"/>
    <lineage>
        <taxon>Eukaryota</taxon>
        <taxon>Metazoa</taxon>
        <taxon>Ecdysozoa</taxon>
        <taxon>Arthropoda</taxon>
        <taxon>Crustacea</taxon>
        <taxon>Multicrustacea</taxon>
        <taxon>Hexanauplia</taxon>
        <taxon>Copepoda</taxon>
        <taxon>Siphonostomatoida</taxon>
        <taxon>Caligidae</taxon>
        <taxon>Lepeophtheirus</taxon>
    </lineage>
</organism>
<name>A0A817FCU6_LEPSM</name>
<dbReference type="Proteomes" id="UP000675881">
    <property type="component" value="Unassembled WGS sequence"/>
</dbReference>
<evidence type="ECO:0000313" key="2">
    <source>
        <dbReference type="EMBL" id="CAF2743977.1"/>
    </source>
</evidence>